<dbReference type="EMBL" id="UGVN01000001">
    <property type="protein sequence ID" value="SUE39276.1"/>
    <property type="molecule type" value="Genomic_DNA"/>
</dbReference>
<evidence type="ECO:0000313" key="9">
    <source>
        <dbReference type="EMBL" id="ONH84900.1"/>
    </source>
</evidence>
<feature type="transmembrane region" description="Helical" evidence="7">
    <location>
        <begin position="240"/>
        <end position="262"/>
    </location>
</feature>
<dbReference type="GeneID" id="99632239"/>
<dbReference type="PANTHER" id="PTHR43163:SF6">
    <property type="entry name" value="DIPEPTIDE TRANSPORT SYSTEM PERMEASE PROTEIN DPPB-RELATED"/>
    <property type="match status" value="1"/>
</dbReference>
<dbReference type="InterPro" id="IPR035906">
    <property type="entry name" value="MetI-like_sf"/>
</dbReference>
<feature type="transmembrane region" description="Helical" evidence="7">
    <location>
        <begin position="134"/>
        <end position="155"/>
    </location>
</feature>
<dbReference type="Proteomes" id="UP000254919">
    <property type="component" value="Unassembled WGS sequence"/>
</dbReference>
<comment type="similarity">
    <text evidence="7">Belongs to the binding-protein-dependent transport system permease family.</text>
</comment>
<reference evidence="10 12" key="2">
    <citation type="submission" date="2018-06" db="EMBL/GenBank/DDBJ databases">
        <authorList>
            <consortium name="Pathogen Informatics"/>
            <person name="Doyle S."/>
        </authorList>
    </citation>
    <scope>NUCLEOTIDE SEQUENCE [LARGE SCALE GENOMIC DNA]</scope>
    <source>
        <strain evidence="10 12">NCTC13291</strain>
    </source>
</reference>
<dbReference type="GO" id="GO:0005886">
    <property type="term" value="C:plasma membrane"/>
    <property type="evidence" value="ECO:0007669"/>
    <property type="project" value="UniProtKB-SubCell"/>
</dbReference>
<feature type="domain" description="ABC transmembrane type-1" evidence="8">
    <location>
        <begin position="95"/>
        <end position="305"/>
    </location>
</feature>
<name>A0A1S8DBD2_9PROT</name>
<dbReference type="STRING" id="207340.APZ41_001530"/>
<keyword evidence="2 7" id="KW-0813">Transport</keyword>
<dbReference type="Pfam" id="PF00528">
    <property type="entry name" value="BPD_transp_1"/>
    <property type="match status" value="1"/>
</dbReference>
<keyword evidence="3" id="KW-1003">Cell membrane</keyword>
<feature type="transmembrane region" description="Helical" evidence="7">
    <location>
        <begin position="9"/>
        <end position="30"/>
    </location>
</feature>
<keyword evidence="6 7" id="KW-0472">Membrane</keyword>
<evidence type="ECO:0000313" key="12">
    <source>
        <dbReference type="Proteomes" id="UP000254919"/>
    </source>
</evidence>
<dbReference type="RefSeq" id="WP_019461387.1">
    <property type="nucleotide sequence ID" value="NZ_AP031462.1"/>
</dbReference>
<dbReference type="Gene3D" id="1.10.3720.10">
    <property type="entry name" value="MetI-like"/>
    <property type="match status" value="1"/>
</dbReference>
<sequence length="315" mass="33423">MLVYVQRRLLAVLPIALGVSIICFLLVYLAPGDPLQTMLPPDADAETVAKLKQLYGLDRPLPVQYLSWLGNVLTGDLGRSIATGRPVLEEILRSLGNTVLLSLLAVLIAFPVALALGAIAGYRAGSWLDRMVTGTAILGVSVPNYWLGIVLVILFSVEAQILPASGMGPGGSASIGLHTVPFMILPVITLSMIPVGIIARTARSAITEVMAQEFVTTLRANGLPESKAIRHVLKNALPPILAVMGLQFGALMGGSILVETVFAWPGTGFLLSKAILTRDIPVLQGTILVLAMIFVVTNLAVDLVQTAIDPRIKRV</sequence>
<comment type="subcellular location">
    <subcellularLocation>
        <location evidence="1 7">Cell membrane</location>
        <topology evidence="1 7">Multi-pass membrane protein</topology>
    </subcellularLocation>
</comment>
<organism evidence="9 11">
    <name type="scientific">Roseomonas mucosa</name>
    <dbReference type="NCBI Taxonomy" id="207340"/>
    <lineage>
        <taxon>Bacteria</taxon>
        <taxon>Pseudomonadati</taxon>
        <taxon>Pseudomonadota</taxon>
        <taxon>Alphaproteobacteria</taxon>
        <taxon>Acetobacterales</taxon>
        <taxon>Roseomonadaceae</taxon>
        <taxon>Roseomonas</taxon>
    </lineage>
</organism>
<evidence type="ECO:0000256" key="6">
    <source>
        <dbReference type="ARBA" id="ARBA00023136"/>
    </source>
</evidence>
<evidence type="ECO:0000259" key="8">
    <source>
        <dbReference type="PROSITE" id="PS50928"/>
    </source>
</evidence>
<feature type="transmembrane region" description="Helical" evidence="7">
    <location>
        <begin position="282"/>
        <end position="304"/>
    </location>
</feature>
<dbReference type="AlphaFoldDB" id="A0A1S8DBD2"/>
<proteinExistence type="inferred from homology"/>
<evidence type="ECO:0000256" key="5">
    <source>
        <dbReference type="ARBA" id="ARBA00022989"/>
    </source>
</evidence>
<dbReference type="SUPFAM" id="SSF161098">
    <property type="entry name" value="MetI-like"/>
    <property type="match status" value="1"/>
</dbReference>
<evidence type="ECO:0000256" key="7">
    <source>
        <dbReference type="RuleBase" id="RU363032"/>
    </source>
</evidence>
<keyword evidence="11" id="KW-1185">Reference proteome</keyword>
<gene>
    <name evidence="10" type="primary">gsiC_5</name>
    <name evidence="9" type="ORF">APZ41_001530</name>
    <name evidence="10" type="ORF">NCTC13291_01188</name>
</gene>
<dbReference type="OrthoDB" id="9805855at2"/>
<dbReference type="CDD" id="cd06261">
    <property type="entry name" value="TM_PBP2"/>
    <property type="match status" value="1"/>
</dbReference>
<dbReference type="PANTHER" id="PTHR43163">
    <property type="entry name" value="DIPEPTIDE TRANSPORT SYSTEM PERMEASE PROTEIN DPPB-RELATED"/>
    <property type="match status" value="1"/>
</dbReference>
<dbReference type="EMBL" id="LLWF02000002">
    <property type="protein sequence ID" value="ONH84900.1"/>
    <property type="molecule type" value="Genomic_DNA"/>
</dbReference>
<evidence type="ECO:0000256" key="4">
    <source>
        <dbReference type="ARBA" id="ARBA00022692"/>
    </source>
</evidence>
<dbReference type="Pfam" id="PF19300">
    <property type="entry name" value="BPD_transp_1_N"/>
    <property type="match status" value="1"/>
</dbReference>
<evidence type="ECO:0000256" key="2">
    <source>
        <dbReference type="ARBA" id="ARBA00022448"/>
    </source>
</evidence>
<feature type="transmembrane region" description="Helical" evidence="7">
    <location>
        <begin position="99"/>
        <end position="122"/>
    </location>
</feature>
<evidence type="ECO:0000256" key="1">
    <source>
        <dbReference type="ARBA" id="ARBA00004651"/>
    </source>
</evidence>
<dbReference type="PROSITE" id="PS50928">
    <property type="entry name" value="ABC_TM1"/>
    <property type="match status" value="1"/>
</dbReference>
<keyword evidence="5 7" id="KW-1133">Transmembrane helix</keyword>
<evidence type="ECO:0000256" key="3">
    <source>
        <dbReference type="ARBA" id="ARBA00022475"/>
    </source>
</evidence>
<evidence type="ECO:0000313" key="10">
    <source>
        <dbReference type="EMBL" id="SUE39276.1"/>
    </source>
</evidence>
<dbReference type="InterPro" id="IPR045621">
    <property type="entry name" value="BPD_transp_1_N"/>
</dbReference>
<protein>
    <submittedName>
        <fullName evidence="9">ABC transporter permease</fullName>
    </submittedName>
    <submittedName>
        <fullName evidence="10">Glutathione transport system permease protein gsiC</fullName>
    </submittedName>
</protein>
<dbReference type="InterPro" id="IPR000515">
    <property type="entry name" value="MetI-like"/>
</dbReference>
<reference evidence="9 11" key="1">
    <citation type="submission" date="2016-12" db="EMBL/GenBank/DDBJ databases">
        <title>Draft genome sequence of Roseomonas mucosa strain AU37, isolated from a peripheral intravenous catheter.</title>
        <authorList>
            <person name="Choudhury M.A."/>
            <person name="Sidjabat H.E."/>
            <person name="Wailan A.M."/>
            <person name="Zhang L."/>
            <person name="Marsh N.M."/>
            <person name="Rickard C.M."/>
            <person name="Davies M."/>
            <person name="Mcmillan D.J."/>
        </authorList>
    </citation>
    <scope>NUCLEOTIDE SEQUENCE [LARGE SCALE GENOMIC DNA]</scope>
    <source>
        <strain evidence="9 11">SAVE376</strain>
    </source>
</reference>
<dbReference type="GO" id="GO:0071916">
    <property type="term" value="F:dipeptide transmembrane transporter activity"/>
    <property type="evidence" value="ECO:0007669"/>
    <property type="project" value="TreeGrafter"/>
</dbReference>
<feature type="transmembrane region" description="Helical" evidence="7">
    <location>
        <begin position="175"/>
        <end position="199"/>
    </location>
</feature>
<dbReference type="Proteomes" id="UP000054844">
    <property type="component" value="Unassembled WGS sequence"/>
</dbReference>
<accession>A0A1S8DBD2</accession>
<evidence type="ECO:0000313" key="11">
    <source>
        <dbReference type="Proteomes" id="UP000054844"/>
    </source>
</evidence>
<keyword evidence="4 7" id="KW-0812">Transmembrane</keyword>